<evidence type="ECO:0000256" key="4">
    <source>
        <dbReference type="ARBA" id="ARBA00022723"/>
    </source>
</evidence>
<feature type="binding site" evidence="5">
    <location>
        <position position="103"/>
    </location>
    <ligand>
        <name>a divalent metal cation</name>
        <dbReference type="ChEBI" id="CHEBI:60240"/>
        <label>1</label>
    </ligand>
</feature>
<keyword evidence="4 5" id="KW-0479">Metal-binding</keyword>
<dbReference type="RefSeq" id="WP_047915416.1">
    <property type="nucleotide sequence ID" value="NZ_LN774769.1"/>
</dbReference>
<evidence type="ECO:0000313" key="6">
    <source>
        <dbReference type="EMBL" id="CEN28250.1"/>
    </source>
</evidence>
<comment type="similarity">
    <text evidence="1">Belongs to the GTP cyclohydrolase I type 2/NIF3 family.</text>
</comment>
<evidence type="ECO:0000256" key="1">
    <source>
        <dbReference type="ARBA" id="ARBA00006964"/>
    </source>
</evidence>
<accession>A0A0D6DWA6</accession>
<comment type="subunit">
    <text evidence="2">Homohexamer.</text>
</comment>
<dbReference type="GO" id="GO:0005737">
    <property type="term" value="C:cytoplasm"/>
    <property type="evidence" value="ECO:0007669"/>
    <property type="project" value="TreeGrafter"/>
</dbReference>
<dbReference type="HOGENOM" id="CLU_037423_2_0_9"/>
<feature type="binding site" evidence="5">
    <location>
        <position position="220"/>
    </location>
    <ligand>
        <name>a divalent metal cation</name>
        <dbReference type="ChEBI" id="CHEBI:60240"/>
        <label>1</label>
    </ligand>
</feature>
<sequence>MLASEFFSQYETYCPKALAMADDPVGLQLGTLDKEIKTVMVALDIREQTVQEAIDKQVDVILAKHPVIFRPLDNLTDQDTQQKIILDLARAGIAVYTSHTNIDIVSGGLNDYFCEMLEMTEIEELTDFGLGRVGNIQPQTLAVFADNLKARFKLTGLSIVSYDQSLSKIIKRVAICGGSGGKFYPDALAKKADVYVTGDIYYHTAHDMLSSGLTAIDPGHHIEVLFIKKVAQVLRAFNTDVTIIESDALTNPFIHQ</sequence>
<feature type="binding site" evidence="5">
    <location>
        <position position="65"/>
    </location>
    <ligand>
        <name>a divalent metal cation</name>
        <dbReference type="ChEBI" id="CHEBI:60240"/>
        <label>1</label>
    </ligand>
</feature>
<dbReference type="InterPro" id="IPR002678">
    <property type="entry name" value="DUF34/NIF3"/>
</dbReference>
<dbReference type="SUPFAM" id="SSF102705">
    <property type="entry name" value="NIF3 (NGG1p interacting factor 3)-like"/>
    <property type="match status" value="1"/>
</dbReference>
<dbReference type="KEGG" id="lpk:LACPI_1050"/>
<feature type="binding site" evidence="5">
    <location>
        <position position="223"/>
    </location>
    <ligand>
        <name>a divalent metal cation</name>
        <dbReference type="ChEBI" id="CHEBI:60240"/>
        <label>1</label>
    </ligand>
</feature>
<dbReference type="EMBL" id="LN774769">
    <property type="protein sequence ID" value="CEN28250.1"/>
    <property type="molecule type" value="Genomic_DNA"/>
</dbReference>
<dbReference type="Pfam" id="PF01784">
    <property type="entry name" value="DUF34_NIF3"/>
    <property type="match status" value="1"/>
</dbReference>
<dbReference type="Gene3D" id="3.40.1390.30">
    <property type="entry name" value="NIF3 (NGG1p interacting factor 3)-like"/>
    <property type="match status" value="2"/>
</dbReference>
<dbReference type="NCBIfam" id="TIGR00486">
    <property type="entry name" value="YbgI_SA1388"/>
    <property type="match status" value="1"/>
</dbReference>
<evidence type="ECO:0000256" key="2">
    <source>
        <dbReference type="ARBA" id="ARBA00011643"/>
    </source>
</evidence>
<evidence type="ECO:0000256" key="3">
    <source>
        <dbReference type="ARBA" id="ARBA00022112"/>
    </source>
</evidence>
<dbReference type="PANTHER" id="PTHR13799:SF14">
    <property type="entry name" value="GTP CYCLOHYDROLASE 1 TYPE 2 HOMOLOG"/>
    <property type="match status" value="1"/>
</dbReference>
<gene>
    <name evidence="6" type="primary">ykiD</name>
    <name evidence="6" type="ORF">LACPI_1050</name>
</gene>
<dbReference type="STRING" id="1364.LP2241_30039"/>
<dbReference type="AlphaFoldDB" id="A0A0D6DWA6"/>
<name>A0A0D6DWA6_9LACT</name>
<dbReference type="GO" id="GO:0046872">
    <property type="term" value="F:metal ion binding"/>
    <property type="evidence" value="ECO:0007669"/>
    <property type="project" value="UniProtKB-KW"/>
</dbReference>
<reference evidence="7" key="1">
    <citation type="submission" date="2015-01" db="EMBL/GenBank/DDBJ databases">
        <authorList>
            <person name="Andreevskaya M."/>
        </authorList>
    </citation>
    <scope>NUCLEOTIDE SEQUENCE [LARGE SCALE GENOMIC DNA]</scope>
    <source>
        <strain evidence="7">MKFS47</strain>
    </source>
</reference>
<protein>
    <recommendedName>
        <fullName evidence="3">GTP cyclohydrolase 1 type 2 homolog</fullName>
    </recommendedName>
</protein>
<evidence type="ECO:0000313" key="7">
    <source>
        <dbReference type="Proteomes" id="UP000033166"/>
    </source>
</evidence>
<organism evidence="6 7">
    <name type="scientific">Pseudolactococcus piscium MKFS47</name>
    <dbReference type="NCBI Taxonomy" id="297352"/>
    <lineage>
        <taxon>Bacteria</taxon>
        <taxon>Bacillati</taxon>
        <taxon>Bacillota</taxon>
        <taxon>Bacilli</taxon>
        <taxon>Lactobacillales</taxon>
        <taxon>Streptococcaceae</taxon>
        <taxon>Pseudolactococcus</taxon>
    </lineage>
</organism>
<dbReference type="InterPro" id="IPR036069">
    <property type="entry name" value="DUF34/NIF3_sf"/>
</dbReference>
<dbReference type="Proteomes" id="UP000033166">
    <property type="component" value="Chromosome I"/>
</dbReference>
<dbReference type="FunFam" id="3.40.1390.30:FF:000006">
    <property type="entry name" value="Dinuclear metal center protein, YbgI family"/>
    <property type="match status" value="1"/>
</dbReference>
<dbReference type="PANTHER" id="PTHR13799">
    <property type="entry name" value="NGG1 INTERACTING FACTOR 3"/>
    <property type="match status" value="1"/>
</dbReference>
<proteinExistence type="inferred from homology"/>
<evidence type="ECO:0000256" key="5">
    <source>
        <dbReference type="PIRSR" id="PIRSR602678-1"/>
    </source>
</evidence>